<comment type="similarity">
    <text evidence="2">Belongs to the GMC oxidoreductase family.</text>
</comment>
<dbReference type="Pfam" id="PF00732">
    <property type="entry name" value="GMC_oxred_N"/>
    <property type="match status" value="1"/>
</dbReference>
<feature type="binding site" evidence="4">
    <location>
        <begin position="121"/>
        <end position="124"/>
    </location>
    <ligand>
        <name>FAD</name>
        <dbReference type="ChEBI" id="CHEBI:57692"/>
    </ligand>
</feature>
<dbReference type="Proteomes" id="UP001221757">
    <property type="component" value="Unassembled WGS sequence"/>
</dbReference>
<dbReference type="InterPro" id="IPR036188">
    <property type="entry name" value="FAD/NAD-bd_sf"/>
</dbReference>
<dbReference type="AlphaFoldDB" id="A0AAD7DMK9"/>
<gene>
    <name evidence="6" type="ORF">B0H17DRAFT_1058395</name>
</gene>
<evidence type="ECO:0000313" key="7">
    <source>
        <dbReference type="Proteomes" id="UP001221757"/>
    </source>
</evidence>
<accession>A0AAD7DMK9</accession>
<evidence type="ECO:0000256" key="2">
    <source>
        <dbReference type="ARBA" id="ARBA00010790"/>
    </source>
</evidence>
<protein>
    <submittedName>
        <fullName evidence="6">Alcohol oxidase</fullName>
    </submittedName>
</protein>
<comment type="cofactor">
    <cofactor evidence="1 4">
        <name>FAD</name>
        <dbReference type="ChEBI" id="CHEBI:57692"/>
    </cofactor>
</comment>
<dbReference type="PROSITE" id="PS00624">
    <property type="entry name" value="GMC_OXRED_2"/>
    <property type="match status" value="1"/>
</dbReference>
<evidence type="ECO:0000256" key="3">
    <source>
        <dbReference type="PIRSR" id="PIRSR000137-1"/>
    </source>
</evidence>
<feature type="active site" description="Proton acceptor" evidence="3">
    <location>
        <position position="576"/>
    </location>
</feature>
<evidence type="ECO:0000313" key="6">
    <source>
        <dbReference type="EMBL" id="KAJ7693826.1"/>
    </source>
</evidence>
<dbReference type="Pfam" id="PF05199">
    <property type="entry name" value="GMC_oxred_C"/>
    <property type="match status" value="1"/>
</dbReference>
<keyword evidence="7" id="KW-1185">Reference proteome</keyword>
<dbReference type="GO" id="GO:0016614">
    <property type="term" value="F:oxidoreductase activity, acting on CH-OH group of donors"/>
    <property type="evidence" value="ECO:0007669"/>
    <property type="project" value="InterPro"/>
</dbReference>
<dbReference type="SUPFAM" id="SSF51905">
    <property type="entry name" value="FAD/NAD(P)-binding domain"/>
    <property type="match status" value="1"/>
</dbReference>
<dbReference type="GO" id="GO:0050660">
    <property type="term" value="F:flavin adenine dinucleotide binding"/>
    <property type="evidence" value="ECO:0007669"/>
    <property type="project" value="InterPro"/>
</dbReference>
<organism evidence="6 7">
    <name type="scientific">Mycena rosella</name>
    <name type="common">Pink bonnet</name>
    <name type="synonym">Agaricus rosellus</name>
    <dbReference type="NCBI Taxonomy" id="1033263"/>
    <lineage>
        <taxon>Eukaryota</taxon>
        <taxon>Fungi</taxon>
        <taxon>Dikarya</taxon>
        <taxon>Basidiomycota</taxon>
        <taxon>Agaricomycotina</taxon>
        <taxon>Agaricomycetes</taxon>
        <taxon>Agaricomycetidae</taxon>
        <taxon>Agaricales</taxon>
        <taxon>Marasmiineae</taxon>
        <taxon>Mycenaceae</taxon>
        <taxon>Mycena</taxon>
    </lineage>
</organism>
<name>A0AAD7DMK9_MYCRO</name>
<dbReference type="InterPro" id="IPR007867">
    <property type="entry name" value="GMC_OxRtase_C"/>
</dbReference>
<evidence type="ECO:0000256" key="1">
    <source>
        <dbReference type="ARBA" id="ARBA00001974"/>
    </source>
</evidence>
<sequence>MWPFSTPYPVVKPPDIGSQTGFPSDSCGEHGHAAVYDYIVVGGEFIVHIPSIDLHPSVRILLLERGGAVDTWASRVPLLSAAYMTPGSPIYRHPVTPMNNLDGRVVNMIRGKALGGGSRINGMVYTRTFAADYNRWSESGRKGWSYDEIEPFFIKSEGFLGPRTDGHGFDGPWKTRLFDRYFLKPTARCVDALKSMGIPVAEDINTPATPAIACGNLHATIDRSGHRCSTFDAFLPQTVALDRRDRLKICTGTAATSLRFEGNRIVGVSFFEELESGPEPGRNYYAHARREVIVCCGAIGSPQLLMLSGIGPKAHLQERGIRVVKDLPGVGSNLEEHVGVSTMYRVPLQDSFHYIRDRPLGAIQEFLKYLFKGEGLFLCPITQIWVFLWSTLFEDDLTLLGKSKDPSQVDSTSPENIPDIEIMPIAFNTTDSEVPIGTGIFSFLAVLLQPRSRGSVRLESNDPLYPPTCDLGFFTDPADRVLMRKAIRISQRIAEQMQAEGYPMEDQNVPDSDSDADLDAFINKSYRTTFHYSSTCRMAPEDDTCPGVVDDRLRVHGVRNLRIADCSILPNILSNHLQAPAVMVAEKCTHMVLEDTPRT</sequence>
<dbReference type="Gene3D" id="3.50.50.60">
    <property type="entry name" value="FAD/NAD(P)-binding domain"/>
    <property type="match status" value="1"/>
</dbReference>
<dbReference type="Gene3D" id="3.30.560.10">
    <property type="entry name" value="Glucose Oxidase, domain 3"/>
    <property type="match status" value="1"/>
</dbReference>
<keyword evidence="4" id="KW-0274">FAD</keyword>
<proteinExistence type="inferred from homology"/>
<comment type="caution">
    <text evidence="6">The sequence shown here is derived from an EMBL/GenBank/DDBJ whole genome shotgun (WGS) entry which is preliminary data.</text>
</comment>
<dbReference type="EMBL" id="JARKIE010000044">
    <property type="protein sequence ID" value="KAJ7693826.1"/>
    <property type="molecule type" value="Genomic_DNA"/>
</dbReference>
<keyword evidence="4" id="KW-0285">Flavoprotein</keyword>
<feature type="active site" description="Proton donor" evidence="3">
    <location>
        <position position="531"/>
    </location>
</feature>
<reference evidence="6" key="1">
    <citation type="submission" date="2023-03" db="EMBL/GenBank/DDBJ databases">
        <title>Massive genome expansion in bonnet fungi (Mycena s.s.) driven by repeated elements and novel gene families across ecological guilds.</title>
        <authorList>
            <consortium name="Lawrence Berkeley National Laboratory"/>
            <person name="Harder C.B."/>
            <person name="Miyauchi S."/>
            <person name="Viragh M."/>
            <person name="Kuo A."/>
            <person name="Thoen E."/>
            <person name="Andreopoulos B."/>
            <person name="Lu D."/>
            <person name="Skrede I."/>
            <person name="Drula E."/>
            <person name="Henrissat B."/>
            <person name="Morin E."/>
            <person name="Kohler A."/>
            <person name="Barry K."/>
            <person name="LaButti K."/>
            <person name="Morin E."/>
            <person name="Salamov A."/>
            <person name="Lipzen A."/>
            <person name="Mereny Z."/>
            <person name="Hegedus B."/>
            <person name="Baldrian P."/>
            <person name="Stursova M."/>
            <person name="Weitz H."/>
            <person name="Taylor A."/>
            <person name="Grigoriev I.V."/>
            <person name="Nagy L.G."/>
            <person name="Martin F."/>
            <person name="Kauserud H."/>
        </authorList>
    </citation>
    <scope>NUCLEOTIDE SEQUENCE</scope>
    <source>
        <strain evidence="6">CBHHK067</strain>
    </source>
</reference>
<feature type="domain" description="Glucose-methanol-choline oxidoreductase N-terminal" evidence="5">
    <location>
        <begin position="297"/>
        <end position="311"/>
    </location>
</feature>
<evidence type="ECO:0000259" key="5">
    <source>
        <dbReference type="PROSITE" id="PS00624"/>
    </source>
</evidence>
<dbReference type="InterPro" id="IPR012132">
    <property type="entry name" value="GMC_OxRdtase"/>
</dbReference>
<dbReference type="PIRSF" id="PIRSF000137">
    <property type="entry name" value="Alcohol_oxidase"/>
    <property type="match status" value="1"/>
</dbReference>
<dbReference type="PANTHER" id="PTHR11552:SF219">
    <property type="entry name" value="GLUCOSE-METHANOL-CHOLINE OXIDOREDUCTASE N-TERMINAL DOMAIN-CONTAINING PROTEIN"/>
    <property type="match status" value="1"/>
</dbReference>
<dbReference type="PANTHER" id="PTHR11552">
    <property type="entry name" value="GLUCOSE-METHANOL-CHOLINE GMC OXIDOREDUCTASE"/>
    <property type="match status" value="1"/>
</dbReference>
<dbReference type="SUPFAM" id="SSF54373">
    <property type="entry name" value="FAD-linked reductases, C-terminal domain"/>
    <property type="match status" value="1"/>
</dbReference>
<dbReference type="InterPro" id="IPR000172">
    <property type="entry name" value="GMC_OxRdtase_N"/>
</dbReference>
<evidence type="ECO:0000256" key="4">
    <source>
        <dbReference type="PIRSR" id="PIRSR000137-2"/>
    </source>
</evidence>